<dbReference type="InterPro" id="IPR011990">
    <property type="entry name" value="TPR-like_helical_dom_sf"/>
</dbReference>
<evidence type="ECO:0000313" key="6">
    <source>
        <dbReference type="Proteomes" id="UP000025061"/>
    </source>
</evidence>
<accession>A0A059FX71</accession>
<evidence type="ECO:0000256" key="1">
    <source>
        <dbReference type="ARBA" id="ARBA00007730"/>
    </source>
</evidence>
<dbReference type="InterPro" id="IPR007803">
    <property type="entry name" value="Asp/Arg/Pro-Hydrxlase"/>
</dbReference>
<keyword evidence="2" id="KW-0223">Dioxygenase</keyword>
<dbReference type="AlphaFoldDB" id="A0A059FX71"/>
<dbReference type="OrthoDB" id="21665at2"/>
<gene>
    <name evidence="5" type="ORF">HHI_07502</name>
</gene>
<dbReference type="Pfam" id="PF05118">
    <property type="entry name" value="Asp_Arg_Hydrox"/>
    <property type="match status" value="1"/>
</dbReference>
<name>A0A059FX71_9PROT</name>
<dbReference type="EMBL" id="ARYI01000005">
    <property type="protein sequence ID" value="KCZ95076.1"/>
    <property type="molecule type" value="Genomic_DNA"/>
</dbReference>
<sequence length="358" mass="39754">MTAPLETVPQLIARARQALQAGGNPQMAVDAINEALKQAPRDIGLILYLGDAHHAAGQKSDAGHAYGIGLKLAAQINPVSIPDGIRQALQRAEARRAEYSAAYESFLRARLPGSEKETRFDQALEILLGRRQIYVQQPTKFYFPGLPQIQFYDTALFDWASELEAKADQIREELISVMTETGTFSPYLSEEDTARPHVRSHTLQGSLDWAAYYIWKDGARVEDNARRCPVTAAAFENVPLDFLTGQAPSVLFSRLKPGAHIPPHHGLVNTRLIGHLPLLVPGPAWLRVGNQVHHWQEGQLVIFDDSIEHEAKNEADETRVVLLFDFWKPEITLKEREQIAALTAAISDYSGDAIARAD</sequence>
<keyword evidence="6" id="KW-1185">Reference proteome</keyword>
<dbReference type="PANTHER" id="PTHR46332:SF5">
    <property type="entry name" value="ASPARTATE BETA-HYDROXYLASE DOMAIN CONTAINING 2"/>
    <property type="match status" value="1"/>
</dbReference>
<dbReference type="GO" id="GO:0051213">
    <property type="term" value="F:dioxygenase activity"/>
    <property type="evidence" value="ECO:0007669"/>
    <property type="project" value="UniProtKB-KW"/>
</dbReference>
<comment type="caution">
    <text evidence="5">The sequence shown here is derived from an EMBL/GenBank/DDBJ whole genome shotgun (WGS) entry which is preliminary data.</text>
</comment>
<protein>
    <submittedName>
        <fullName evidence="5">Beta-hydroxylase</fullName>
    </submittedName>
</protein>
<dbReference type="InterPro" id="IPR027443">
    <property type="entry name" value="IPNS-like_sf"/>
</dbReference>
<evidence type="ECO:0000256" key="3">
    <source>
        <dbReference type="ARBA" id="ARBA00023002"/>
    </source>
</evidence>
<dbReference type="PANTHER" id="PTHR46332">
    <property type="entry name" value="ASPARTATE BETA-HYDROXYLASE DOMAIN-CONTAINING PROTEIN 2"/>
    <property type="match status" value="1"/>
</dbReference>
<evidence type="ECO:0000313" key="5">
    <source>
        <dbReference type="EMBL" id="KCZ95076.1"/>
    </source>
</evidence>
<dbReference type="SUPFAM" id="SSF51197">
    <property type="entry name" value="Clavaminate synthase-like"/>
    <property type="match status" value="1"/>
</dbReference>
<dbReference type="RefSeq" id="WP_011646811.1">
    <property type="nucleotide sequence ID" value="NZ_ARYI01000005.1"/>
</dbReference>
<proteinExistence type="inferred from homology"/>
<evidence type="ECO:0000259" key="4">
    <source>
        <dbReference type="Pfam" id="PF05118"/>
    </source>
</evidence>
<reference evidence="5 6" key="1">
    <citation type="submission" date="2013-04" db="EMBL/GenBank/DDBJ databases">
        <title>Hyphomonas hirschiana VP5 Genome Sequencing.</title>
        <authorList>
            <person name="Lai Q."/>
            <person name="Shao Z."/>
        </authorList>
    </citation>
    <scope>NUCLEOTIDE SEQUENCE [LARGE SCALE GENOMIC DNA]</scope>
    <source>
        <strain evidence="5 6">VP5</strain>
    </source>
</reference>
<dbReference type="Proteomes" id="UP000025061">
    <property type="component" value="Unassembled WGS sequence"/>
</dbReference>
<keyword evidence="3" id="KW-0560">Oxidoreductase</keyword>
<dbReference type="Gene3D" id="2.60.120.330">
    <property type="entry name" value="B-lactam Antibiotic, Isopenicillin N Synthase, Chain"/>
    <property type="match status" value="1"/>
</dbReference>
<dbReference type="SUPFAM" id="SSF48452">
    <property type="entry name" value="TPR-like"/>
    <property type="match status" value="1"/>
</dbReference>
<dbReference type="PATRIC" id="fig|1280951.3.peg.1518"/>
<feature type="domain" description="Aspartyl/asparaginy/proline hydroxylase" evidence="4">
    <location>
        <begin position="165"/>
        <end position="329"/>
    </location>
</feature>
<organism evidence="5 6">
    <name type="scientific">Hyphomonas hirschiana VP5</name>
    <dbReference type="NCBI Taxonomy" id="1280951"/>
    <lineage>
        <taxon>Bacteria</taxon>
        <taxon>Pseudomonadati</taxon>
        <taxon>Pseudomonadota</taxon>
        <taxon>Alphaproteobacteria</taxon>
        <taxon>Hyphomonadales</taxon>
        <taxon>Hyphomonadaceae</taxon>
        <taxon>Hyphomonas</taxon>
    </lineage>
</organism>
<dbReference type="GO" id="GO:0016020">
    <property type="term" value="C:membrane"/>
    <property type="evidence" value="ECO:0007669"/>
    <property type="project" value="TreeGrafter"/>
</dbReference>
<dbReference type="Gene3D" id="1.25.40.10">
    <property type="entry name" value="Tetratricopeptide repeat domain"/>
    <property type="match status" value="1"/>
</dbReference>
<comment type="similarity">
    <text evidence="1">Belongs to the aspartyl/asparaginyl beta-hydroxylase family.</text>
</comment>
<dbReference type="InterPro" id="IPR051821">
    <property type="entry name" value="Asp/Asn_beta-hydroxylase"/>
</dbReference>
<evidence type="ECO:0000256" key="2">
    <source>
        <dbReference type="ARBA" id="ARBA00022964"/>
    </source>
</evidence>